<keyword evidence="3" id="KW-1185">Reference proteome</keyword>
<feature type="compositionally biased region" description="Low complexity" evidence="1">
    <location>
        <begin position="431"/>
        <end position="447"/>
    </location>
</feature>
<feature type="compositionally biased region" description="Polar residues" evidence="1">
    <location>
        <begin position="36"/>
        <end position="70"/>
    </location>
</feature>
<feature type="region of interest" description="Disordered" evidence="1">
    <location>
        <begin position="276"/>
        <end position="319"/>
    </location>
</feature>
<feature type="region of interest" description="Disordered" evidence="1">
    <location>
        <begin position="201"/>
        <end position="227"/>
    </location>
</feature>
<feature type="compositionally biased region" description="Polar residues" evidence="1">
    <location>
        <begin position="821"/>
        <end position="838"/>
    </location>
</feature>
<feature type="region of interest" description="Disordered" evidence="1">
    <location>
        <begin position="1112"/>
        <end position="1133"/>
    </location>
</feature>
<feature type="region of interest" description="Disordered" evidence="1">
    <location>
        <begin position="676"/>
        <end position="735"/>
    </location>
</feature>
<name>A0A9W7DG32_AMBMO</name>
<feature type="compositionally biased region" description="Polar residues" evidence="1">
    <location>
        <begin position="110"/>
        <end position="119"/>
    </location>
</feature>
<feature type="compositionally biased region" description="Low complexity" evidence="1">
    <location>
        <begin position="353"/>
        <end position="363"/>
    </location>
</feature>
<feature type="compositionally biased region" description="Gly residues" evidence="1">
    <location>
        <begin position="143"/>
        <end position="152"/>
    </location>
</feature>
<feature type="region of interest" description="Disordered" evidence="1">
    <location>
        <begin position="1"/>
        <end position="76"/>
    </location>
</feature>
<feature type="region of interest" description="Disordered" evidence="1">
    <location>
        <begin position="566"/>
        <end position="599"/>
    </location>
</feature>
<gene>
    <name evidence="2" type="ORF">Amon01_000464200</name>
</gene>
<feature type="compositionally biased region" description="Polar residues" evidence="1">
    <location>
        <begin position="943"/>
        <end position="987"/>
    </location>
</feature>
<proteinExistence type="predicted"/>
<feature type="compositionally biased region" description="Acidic residues" evidence="1">
    <location>
        <begin position="708"/>
        <end position="735"/>
    </location>
</feature>
<feature type="region of interest" description="Disordered" evidence="1">
    <location>
        <begin position="752"/>
        <end position="874"/>
    </location>
</feature>
<feature type="compositionally biased region" description="Polar residues" evidence="1">
    <location>
        <begin position="156"/>
        <end position="173"/>
    </location>
</feature>
<feature type="region of interest" description="Disordered" evidence="1">
    <location>
        <begin position="143"/>
        <end position="176"/>
    </location>
</feature>
<evidence type="ECO:0000313" key="3">
    <source>
        <dbReference type="Proteomes" id="UP001165063"/>
    </source>
</evidence>
<protein>
    <submittedName>
        <fullName evidence="2">Unnamed protein product</fullName>
    </submittedName>
</protein>
<dbReference type="EMBL" id="BSXU01002295">
    <property type="protein sequence ID" value="GMG36217.1"/>
    <property type="molecule type" value="Genomic_DNA"/>
</dbReference>
<feature type="compositionally biased region" description="Low complexity" evidence="1">
    <location>
        <begin position="391"/>
        <end position="404"/>
    </location>
</feature>
<feature type="compositionally biased region" description="Low complexity" evidence="1">
    <location>
        <begin position="292"/>
        <end position="307"/>
    </location>
</feature>
<feature type="compositionally biased region" description="Low complexity" evidence="1">
    <location>
        <begin position="1114"/>
        <end position="1127"/>
    </location>
</feature>
<feature type="compositionally biased region" description="Polar residues" evidence="1">
    <location>
        <begin position="800"/>
        <end position="810"/>
    </location>
</feature>
<organism evidence="2 3">
    <name type="scientific">Ambrosiozyma monospora</name>
    <name type="common">Yeast</name>
    <name type="synonym">Endomycopsis monosporus</name>
    <dbReference type="NCBI Taxonomy" id="43982"/>
    <lineage>
        <taxon>Eukaryota</taxon>
        <taxon>Fungi</taxon>
        <taxon>Dikarya</taxon>
        <taxon>Ascomycota</taxon>
        <taxon>Saccharomycotina</taxon>
        <taxon>Pichiomycetes</taxon>
        <taxon>Pichiales</taxon>
        <taxon>Pichiaceae</taxon>
        <taxon>Ambrosiozyma</taxon>
    </lineage>
</organism>
<sequence>MRSFIKSHRRNSSEKDNSQQMQVVDTITSIKPPPMTSTSNGGHKRSSSNNSINTSPMLSSKPMFSSSDVTMSPGKKSRNRLKNFLKQKVSTSNLNQQFSGSHPPPPSTSQHQAVSNSIHGSPDSPEPLQHQYGFYRVNTGGSSSGAGIGGTEGSVRLSSHLPSSTINSPTIIGTKTHEWGTAPKKKTKTIVINTNNSQLGLGVNNTGNKKGSPLANSNSPSTPLTGSLETGLGLNLLPAAPIYGSFSSSSVPGSPQKIAYAEHQYQFQGLQNIQQQQQIQHYTPNNPQGRIASTSSFSQAAGSSPLSLPENRYRIPNSGSTGSLNLLSSHHALHSLSHSHPHQPLPPFPPLPSHQNQQLLQQQHVPGATSDSGDLDIIKATGGINYPVSQSISRPTRSSRGSGSTDDELHYMGDVSPGFKSNFRNESFEAGSNSSSGKRSESISGLSPVSGPMALGASKKSSLASSSSGPAPVGNLAMDTTSPIYGQVSAVSNEAIDLAKRKLSGGAVRRSSASSLHRIVPDETDSTLEENYAVNSRPACEVLGRTVVPDNRAKANDIILFNNQIFESSSENDNDDNDEDENVDENDDDGSSASSKSSRFSFVGRNTSMKYYKSEAQLEREELSKNKKDNHEHFNRFINNMESLQELEDDMNYVDFDAKDDTDDLFNRNMFSISDDEDEAKGETNGNGINDDVDDNYDYNNGNNAYIFDDDGNGDDDDIGDYADEVNGFEDEYSDYEDEINKYQDEIEDYEDDLNSHDGEDKAIAGGLDEQGGSPIDGIGENDIIKNTSTNGTAEDKMENSSGNYISRNVESSHEGINSVPAPSTGESRQRDSIQSTDLLKPGGEYRFSSSDQDVSLHSLSPGLLPSHNSTVDSEISLSPTLEQRGIEQTPPPAPNASTVKKDVVKPQPALSLASDIHNLLSMLSGPRVVNSESKASIFSSNSTLKELSSRPDNFNVESTKPSHVSEMASTRSNRSSNNVDMSNQPVEEQRAERQHLKPIPSVRKKSEEAHVPASVSQVNSVTGSRGSQTYLINGLNKQSSLNYHQLRTNGSDSNGNEDELSFLSKRYSWLPNDDKDSENLNARLKSLGIQDSIEEKADNKLVSFEADSMSPINQNTQNVDSNINNNDDGDDDSYDFDIYGNSSNNNYDQFDDSMLEEVNQVPEDLDFDEQVWDEPQLMDNNYGPMVAGYVSCYGELFIE</sequence>
<feature type="compositionally biased region" description="Basic residues" evidence="1">
    <location>
        <begin position="1"/>
        <end position="10"/>
    </location>
</feature>
<feature type="compositionally biased region" description="Pro residues" evidence="1">
    <location>
        <begin position="343"/>
        <end position="352"/>
    </location>
</feature>
<accession>A0A9W7DG32</accession>
<dbReference type="OrthoDB" id="3990055at2759"/>
<feature type="compositionally biased region" description="Polar residues" evidence="1">
    <location>
        <begin position="18"/>
        <end position="29"/>
    </location>
</feature>
<feature type="compositionally biased region" description="Polar residues" evidence="1">
    <location>
        <begin position="1015"/>
        <end position="1026"/>
    </location>
</feature>
<dbReference type="Proteomes" id="UP001165063">
    <property type="component" value="Unassembled WGS sequence"/>
</dbReference>
<feature type="region of interest" description="Disordered" evidence="1">
    <location>
        <begin position="335"/>
        <end position="451"/>
    </location>
</feature>
<feature type="compositionally biased region" description="Low complexity" evidence="1">
    <location>
        <begin position="856"/>
        <end position="868"/>
    </location>
</feature>
<evidence type="ECO:0000256" key="1">
    <source>
        <dbReference type="SAM" id="MobiDB-lite"/>
    </source>
</evidence>
<comment type="caution">
    <text evidence="2">The sequence shown here is derived from an EMBL/GenBank/DDBJ whole genome shotgun (WGS) entry which is preliminary data.</text>
</comment>
<feature type="compositionally biased region" description="Basic and acidic residues" evidence="1">
    <location>
        <begin position="754"/>
        <end position="763"/>
    </location>
</feature>
<feature type="compositionally biased region" description="Acidic residues" evidence="1">
    <location>
        <begin position="570"/>
        <end position="590"/>
    </location>
</feature>
<dbReference type="AlphaFoldDB" id="A0A9W7DG32"/>
<feature type="region of interest" description="Disordered" evidence="1">
    <location>
        <begin position="943"/>
        <end position="1026"/>
    </location>
</feature>
<reference evidence="2" key="1">
    <citation type="submission" date="2023-04" db="EMBL/GenBank/DDBJ databases">
        <title>Ambrosiozyma monospora NBRC 1965.</title>
        <authorList>
            <person name="Ichikawa N."/>
            <person name="Sato H."/>
            <person name="Tonouchi N."/>
        </authorList>
    </citation>
    <scope>NUCLEOTIDE SEQUENCE</scope>
    <source>
        <strain evidence="2">NBRC 1965</strain>
    </source>
</reference>
<feature type="region of interest" description="Disordered" evidence="1">
    <location>
        <begin position="94"/>
        <end position="130"/>
    </location>
</feature>
<evidence type="ECO:0000313" key="2">
    <source>
        <dbReference type="EMBL" id="GMG36217.1"/>
    </source>
</evidence>